<protein>
    <submittedName>
        <fullName evidence="7">Uncharacterized protein</fullName>
    </submittedName>
</protein>
<dbReference type="InterPro" id="IPR026444">
    <property type="entry name" value="Secre_tail"/>
</dbReference>
<dbReference type="NCBIfam" id="TIGR04183">
    <property type="entry name" value="Por_Secre_tail"/>
    <property type="match status" value="1"/>
</dbReference>
<dbReference type="Proteomes" id="UP000036261">
    <property type="component" value="Unassembled WGS sequence"/>
</dbReference>
<comment type="caution">
    <text evidence="7">The sequence shown here is derived from an EMBL/GenBank/DDBJ whole genome shotgun (WGS) entry which is preliminary data.</text>
</comment>
<evidence type="ECO:0000313" key="8">
    <source>
        <dbReference type="Proteomes" id="UP000036261"/>
    </source>
</evidence>
<keyword evidence="2 4" id="KW-0732">Signal</keyword>
<evidence type="ECO:0000256" key="3">
    <source>
        <dbReference type="ARBA" id="ARBA00022737"/>
    </source>
</evidence>
<feature type="chain" id="PRO_5005290275" evidence="4">
    <location>
        <begin position="19"/>
        <end position="823"/>
    </location>
</feature>
<feature type="domain" description="DUF7619" evidence="6">
    <location>
        <begin position="605"/>
        <end position="735"/>
    </location>
</feature>
<evidence type="ECO:0000256" key="1">
    <source>
        <dbReference type="ARBA" id="ARBA00022614"/>
    </source>
</evidence>
<dbReference type="Pfam" id="PF18962">
    <property type="entry name" value="Por_Secre_tail"/>
    <property type="match status" value="1"/>
</dbReference>
<feature type="signal peptide" evidence="4">
    <location>
        <begin position="1"/>
        <end position="18"/>
    </location>
</feature>
<dbReference type="STRING" id="558151.ACM46_18780"/>
<evidence type="ECO:0000259" key="6">
    <source>
        <dbReference type="Pfam" id="PF24595"/>
    </source>
</evidence>
<dbReference type="RefSeq" id="WP_048508201.1">
    <property type="nucleotide sequence ID" value="NZ_LFND01000006.1"/>
</dbReference>
<keyword evidence="8" id="KW-1185">Reference proteome</keyword>
<evidence type="ECO:0000259" key="5">
    <source>
        <dbReference type="Pfam" id="PF18962"/>
    </source>
</evidence>
<dbReference type="InterPro" id="IPR055353">
    <property type="entry name" value="DUF7619"/>
</dbReference>
<organism evidence="7 8">
    <name type="scientific">Chryseobacterium angstadtii</name>
    <dbReference type="NCBI Taxonomy" id="558151"/>
    <lineage>
        <taxon>Bacteria</taxon>
        <taxon>Pseudomonadati</taxon>
        <taxon>Bacteroidota</taxon>
        <taxon>Flavobacteriia</taxon>
        <taxon>Flavobacteriales</taxon>
        <taxon>Weeksellaceae</taxon>
        <taxon>Chryseobacterium group</taxon>
        <taxon>Chryseobacterium</taxon>
    </lineage>
</organism>
<dbReference type="OrthoDB" id="1110367at2"/>
<name>A0A0J7KSU5_9FLAO</name>
<reference evidence="7 8" key="1">
    <citation type="journal article" date="2013" name="Int. J. Syst. Evol. Microbiol.">
        <title>Chryseobacterium angstadtii sp. nov., isolated from a newt tank.</title>
        <authorList>
            <person name="Kirk K.E."/>
            <person name="Hoffman J.A."/>
            <person name="Smith K.A."/>
            <person name="Strahan B.L."/>
            <person name="Failor K.C."/>
            <person name="Krebs J.E."/>
            <person name="Gale A.N."/>
            <person name="Do T.D."/>
            <person name="Sontag T.C."/>
            <person name="Batties A.M."/>
            <person name="Mistiszyn K."/>
            <person name="Newman J.D."/>
        </authorList>
    </citation>
    <scope>NUCLEOTIDE SEQUENCE [LARGE SCALE GENOMIC DNA]</scope>
    <source>
        <strain evidence="7 8">KM</strain>
    </source>
</reference>
<gene>
    <name evidence="7" type="ORF">ACM46_18780</name>
</gene>
<dbReference type="SUPFAM" id="SSF52058">
    <property type="entry name" value="L domain-like"/>
    <property type="match status" value="1"/>
</dbReference>
<dbReference type="EMBL" id="LFND01000006">
    <property type="protein sequence ID" value="KMQ60255.1"/>
    <property type="molecule type" value="Genomic_DNA"/>
</dbReference>
<accession>A0A0J7KSU5</accession>
<evidence type="ECO:0000313" key="7">
    <source>
        <dbReference type="EMBL" id="KMQ60255.1"/>
    </source>
</evidence>
<evidence type="ECO:0000256" key="4">
    <source>
        <dbReference type="SAM" id="SignalP"/>
    </source>
</evidence>
<dbReference type="GO" id="GO:0035591">
    <property type="term" value="F:signaling adaptor activity"/>
    <property type="evidence" value="ECO:0007669"/>
    <property type="project" value="TreeGrafter"/>
</dbReference>
<dbReference type="NCBIfam" id="TIGR01451">
    <property type="entry name" value="B_ant_repeat"/>
    <property type="match status" value="1"/>
</dbReference>
<sequence>MKNFYFFVLFLAQLPVTAQIVNIPDPQFKALLLSGNTSNHVTQNMANSWTNIDTNNDGEIQLSEAANIKSINIYSYTSGTFIQLSSIVGIKSFTNLQNLDISDTQNLLSVDVSGMPALRSATFNNNINMTSANFAGCLLLENIGVRKANIVNLDVSNLPKMNILDCTGGKVQTINYSGSTTMKSLLCSDNKISSINLSPLADLQTLNISGNLLTTLNVSNLTKLENLTCSANQLTSINLQNTPKLKSLEASYNNLSTLSIPQSPLLNYIRAINNQFTSINLSTVPLLQVAALNNNQLTTLDISQNTILNSLSISNNNLQSLFIKNGRLTSATYQNNPNLSYICCDDSEVNSIISQNATYGYNNVAVNSYCSFTPGGTFYTVKGNIRYDMNGNGCDPADLNMAFQKFTIASGTTTGSLVADQTGNYTIPLQAGSHVLTPILENPAYFTISPPSSTVNFPTQASPLTQDFCITANGSHPDLEIVIIPLDSAVPGFESDYKIVYKNKGTTTQSGTIVYSFNDNVMDFMNATVTPNSQSTGNLSWNFTGLLPFETKEIKVKFEMNTPTDTPPLNDGDILHYTAQINGATDDTPTDNTFTLNQTVVNSMDPNDKACLEGTLIAENQVGDYVHYLIRFENNGTANARNIVVKDEIDASKFDMSTLVPLSGSHSFVTRMSGNNVTEFIFENIQLPFDDEHNDGYVSFKIKTKSTLTSGDIFSNTAKIYFDYNAPIVTNTFTTAVRGILATAETKADQNSMMLYPNPVQDILYIKSAEEIIKVEVYDASGRVLNTTGVKNNSINVSELAKGNYIIKLFTKGKTMTQRFIKN</sequence>
<dbReference type="InterPro" id="IPR047589">
    <property type="entry name" value="DUF11_rpt"/>
</dbReference>
<keyword evidence="1" id="KW-0433">Leucine-rich repeat</keyword>
<evidence type="ECO:0000256" key="2">
    <source>
        <dbReference type="ARBA" id="ARBA00022729"/>
    </source>
</evidence>
<dbReference type="Pfam" id="PF24595">
    <property type="entry name" value="DUF7619"/>
    <property type="match status" value="1"/>
</dbReference>
<dbReference type="PANTHER" id="PTHR47566">
    <property type="match status" value="1"/>
</dbReference>
<dbReference type="PANTHER" id="PTHR47566:SF1">
    <property type="entry name" value="PROTEIN NUD1"/>
    <property type="match status" value="1"/>
</dbReference>
<dbReference type="AlphaFoldDB" id="A0A0J7KSU5"/>
<dbReference type="InterPro" id="IPR032675">
    <property type="entry name" value="LRR_dom_sf"/>
</dbReference>
<dbReference type="InterPro" id="IPR052574">
    <property type="entry name" value="CDIRP"/>
</dbReference>
<dbReference type="Gene3D" id="3.80.10.10">
    <property type="entry name" value="Ribonuclease Inhibitor"/>
    <property type="match status" value="1"/>
</dbReference>
<feature type="domain" description="Secretion system C-terminal sorting" evidence="5">
    <location>
        <begin position="755"/>
        <end position="821"/>
    </location>
</feature>
<proteinExistence type="predicted"/>
<keyword evidence="3" id="KW-0677">Repeat</keyword>
<dbReference type="PATRIC" id="fig|558151.6.peg.3958"/>